<dbReference type="Gramene" id="TVU17378">
    <property type="protein sequence ID" value="TVU17378"/>
    <property type="gene ID" value="EJB05_33409"/>
</dbReference>
<feature type="compositionally biased region" description="Basic and acidic residues" evidence="1">
    <location>
        <begin position="100"/>
        <end position="109"/>
    </location>
</feature>
<feature type="region of interest" description="Disordered" evidence="1">
    <location>
        <begin position="63"/>
        <end position="117"/>
    </location>
</feature>
<dbReference type="Proteomes" id="UP000324897">
    <property type="component" value="Chromosome 7"/>
</dbReference>
<organism evidence="2 3">
    <name type="scientific">Eragrostis curvula</name>
    <name type="common">weeping love grass</name>
    <dbReference type="NCBI Taxonomy" id="38414"/>
    <lineage>
        <taxon>Eukaryota</taxon>
        <taxon>Viridiplantae</taxon>
        <taxon>Streptophyta</taxon>
        <taxon>Embryophyta</taxon>
        <taxon>Tracheophyta</taxon>
        <taxon>Spermatophyta</taxon>
        <taxon>Magnoliopsida</taxon>
        <taxon>Liliopsida</taxon>
        <taxon>Poales</taxon>
        <taxon>Poaceae</taxon>
        <taxon>PACMAD clade</taxon>
        <taxon>Chloridoideae</taxon>
        <taxon>Eragrostideae</taxon>
        <taxon>Eragrostidinae</taxon>
        <taxon>Eragrostis</taxon>
    </lineage>
</organism>
<proteinExistence type="predicted"/>
<evidence type="ECO:0000256" key="1">
    <source>
        <dbReference type="SAM" id="MobiDB-lite"/>
    </source>
</evidence>
<evidence type="ECO:0000313" key="3">
    <source>
        <dbReference type="Proteomes" id="UP000324897"/>
    </source>
</evidence>
<gene>
    <name evidence="2" type="ORF">EJB05_33409</name>
</gene>
<protein>
    <submittedName>
        <fullName evidence="2">Uncharacterized protein</fullName>
    </submittedName>
</protein>
<feature type="non-terminal residue" evidence="2">
    <location>
        <position position="1"/>
    </location>
</feature>
<accession>A0A5J9U2F3</accession>
<sequence length="199" mass="21960">MVMAAARNTICTPALGRKKPRKLYTIWRPREKWTADEHDSFVQSPDTARVQPRLEDHRAVRVHQDGDADPQPRTEVLPQGPQARPRRRATAASASSRSSRLSDRRRGAADHGGLGGGAAQSEEVCFADALHHQKNTLQLPLSPDDLRFADVYMFVGDVFGFGALAPAVEAQLQRLHGTDPVIVETILLVLRNLEDNLCA</sequence>
<dbReference type="OrthoDB" id="118550at2759"/>
<dbReference type="EMBL" id="RWGY01000029">
    <property type="protein sequence ID" value="TVU17378.1"/>
    <property type="molecule type" value="Genomic_DNA"/>
</dbReference>
<name>A0A5J9U2F3_9POAL</name>
<dbReference type="Pfam" id="PF24904">
    <property type="entry name" value="RVE6"/>
    <property type="match status" value="1"/>
</dbReference>
<dbReference type="AlphaFoldDB" id="A0A5J9U2F3"/>
<evidence type="ECO:0000313" key="2">
    <source>
        <dbReference type="EMBL" id="TVU17378.1"/>
    </source>
</evidence>
<keyword evidence="3" id="KW-1185">Reference proteome</keyword>
<reference evidence="2 3" key="1">
    <citation type="journal article" date="2019" name="Sci. Rep.">
        <title>A high-quality genome of Eragrostis curvula grass provides insights into Poaceae evolution and supports new strategies to enhance forage quality.</title>
        <authorList>
            <person name="Carballo J."/>
            <person name="Santos B.A.C.M."/>
            <person name="Zappacosta D."/>
            <person name="Garbus I."/>
            <person name="Selva J.P."/>
            <person name="Gallo C.A."/>
            <person name="Diaz A."/>
            <person name="Albertini E."/>
            <person name="Caccamo M."/>
            <person name="Echenique V."/>
        </authorList>
    </citation>
    <scope>NUCLEOTIDE SEQUENCE [LARGE SCALE GENOMIC DNA]</scope>
    <source>
        <strain evidence="3">cv. Victoria</strain>
        <tissue evidence="2">Leaf</tissue>
    </source>
</reference>
<comment type="caution">
    <text evidence="2">The sequence shown here is derived from an EMBL/GenBank/DDBJ whole genome shotgun (WGS) entry which is preliminary data.</text>
</comment>
<feature type="compositionally biased region" description="Low complexity" evidence="1">
    <location>
        <begin position="90"/>
        <end position="99"/>
    </location>
</feature>
<feature type="compositionally biased region" description="Basic and acidic residues" evidence="1">
    <location>
        <begin position="63"/>
        <end position="72"/>
    </location>
</feature>